<name>A0A1B2HU15_9PSEU</name>
<dbReference type="Pfam" id="PF12840">
    <property type="entry name" value="HTH_20"/>
    <property type="match status" value="1"/>
</dbReference>
<keyword evidence="6" id="KW-1185">Reference proteome</keyword>
<evidence type="ECO:0000259" key="4">
    <source>
        <dbReference type="SMART" id="SM00418"/>
    </source>
</evidence>
<dbReference type="InterPro" id="IPR001845">
    <property type="entry name" value="HTH_ArsR_DNA-bd_dom"/>
</dbReference>
<dbReference type="InterPro" id="IPR036388">
    <property type="entry name" value="WH-like_DNA-bd_sf"/>
</dbReference>
<dbReference type="EMBL" id="CP016793">
    <property type="protein sequence ID" value="ANZ41230.1"/>
    <property type="molecule type" value="Genomic_DNA"/>
</dbReference>
<keyword evidence="2" id="KW-0238">DNA-binding</keyword>
<dbReference type="AlphaFoldDB" id="A0A1B2HU15"/>
<evidence type="ECO:0000256" key="2">
    <source>
        <dbReference type="ARBA" id="ARBA00023125"/>
    </source>
</evidence>
<dbReference type="OrthoDB" id="3808065at2"/>
<accession>A0A1B2HU15</accession>
<evidence type="ECO:0000256" key="1">
    <source>
        <dbReference type="ARBA" id="ARBA00023015"/>
    </source>
</evidence>
<dbReference type="PANTHER" id="PTHR43132:SF8">
    <property type="entry name" value="HTH-TYPE TRANSCRIPTIONAL REGULATOR KMTR"/>
    <property type="match status" value="1"/>
</dbReference>
<evidence type="ECO:0000313" key="5">
    <source>
        <dbReference type="EMBL" id="ANZ41230.1"/>
    </source>
</evidence>
<dbReference type="InterPro" id="IPR036390">
    <property type="entry name" value="WH_DNA-bd_sf"/>
</dbReference>
<dbReference type="GO" id="GO:0003700">
    <property type="term" value="F:DNA-binding transcription factor activity"/>
    <property type="evidence" value="ECO:0007669"/>
    <property type="project" value="InterPro"/>
</dbReference>
<keyword evidence="3" id="KW-0804">Transcription</keyword>
<keyword evidence="1" id="KW-0805">Transcription regulation</keyword>
<dbReference type="PANTHER" id="PTHR43132">
    <property type="entry name" value="ARSENICAL RESISTANCE OPERON REPRESSOR ARSR-RELATED"/>
    <property type="match status" value="1"/>
</dbReference>
<dbReference type="Proteomes" id="UP000093053">
    <property type="component" value="Chromosome"/>
</dbReference>
<organism evidence="5 6">
    <name type="scientific">Lentzea guizhouensis</name>
    <dbReference type="NCBI Taxonomy" id="1586287"/>
    <lineage>
        <taxon>Bacteria</taxon>
        <taxon>Bacillati</taxon>
        <taxon>Actinomycetota</taxon>
        <taxon>Actinomycetes</taxon>
        <taxon>Pseudonocardiales</taxon>
        <taxon>Pseudonocardiaceae</taxon>
        <taxon>Lentzea</taxon>
    </lineage>
</organism>
<dbReference type="InterPro" id="IPR051011">
    <property type="entry name" value="Metal_resp_trans_reg"/>
</dbReference>
<dbReference type="GO" id="GO:0003677">
    <property type="term" value="F:DNA binding"/>
    <property type="evidence" value="ECO:0007669"/>
    <property type="project" value="UniProtKB-KW"/>
</dbReference>
<evidence type="ECO:0000313" key="6">
    <source>
        <dbReference type="Proteomes" id="UP000093053"/>
    </source>
</evidence>
<dbReference type="InterPro" id="IPR011991">
    <property type="entry name" value="ArsR-like_HTH"/>
</dbReference>
<dbReference type="SUPFAM" id="SSF46785">
    <property type="entry name" value="Winged helix' DNA-binding domain"/>
    <property type="match status" value="1"/>
</dbReference>
<sequence>MLRIHFSAGDLDRTQVADHVDPLWEMVFSWLRLTERDSGLLFEPWLRAVRRSPERQAIRCGVGVLSVLAPLGPYFPDFLTPPEGADGLAAALTAIRATPRARLRSEFGLLAAVCPTPEWTRPLADGEPDALEELTTVLARYHAAVIEPHGDLVDEAVETDRVHRSGLARDGVEGVLRGMWPLMNWRPPVLEVQYSYDRDLHLGGRGLRLVPSYFCRRTPVALADPGLPPTLVYPVHHDWTWRRQLSTGNRQEGALAALLGTTRSSVLAAVGAGATTTELAARLGASASAVSRHTTVLREAGLLTTVRQGLSVLHRRTALGSALLCSHDLN</sequence>
<dbReference type="Gene3D" id="1.10.10.10">
    <property type="entry name" value="Winged helix-like DNA-binding domain superfamily/Winged helix DNA-binding domain"/>
    <property type="match status" value="1"/>
</dbReference>
<feature type="domain" description="HTH arsR-type" evidence="4">
    <location>
        <begin position="253"/>
        <end position="325"/>
    </location>
</feature>
<proteinExistence type="predicted"/>
<dbReference type="KEGG" id="led:BBK82_39935"/>
<evidence type="ECO:0000256" key="3">
    <source>
        <dbReference type="ARBA" id="ARBA00023163"/>
    </source>
</evidence>
<protein>
    <recommendedName>
        <fullName evidence="4">HTH arsR-type domain-containing protein</fullName>
    </recommendedName>
</protein>
<dbReference type="STRING" id="1586287.BBK82_39935"/>
<gene>
    <name evidence="5" type="ORF">BBK82_39935</name>
</gene>
<dbReference type="CDD" id="cd00090">
    <property type="entry name" value="HTH_ARSR"/>
    <property type="match status" value="1"/>
</dbReference>
<reference evidence="5 6" key="1">
    <citation type="submission" date="2016-07" db="EMBL/GenBank/DDBJ databases">
        <title>Complete genome sequence of the Lentzea guizhouensis DHS C013.</title>
        <authorList>
            <person name="Cao C."/>
        </authorList>
    </citation>
    <scope>NUCLEOTIDE SEQUENCE [LARGE SCALE GENOMIC DNA]</scope>
    <source>
        <strain evidence="5 6">DHS C013</strain>
    </source>
</reference>
<dbReference type="SMART" id="SM00418">
    <property type="entry name" value="HTH_ARSR"/>
    <property type="match status" value="1"/>
</dbReference>